<evidence type="ECO:0000313" key="5">
    <source>
        <dbReference type="EMBL" id="SPO01667.1"/>
    </source>
</evidence>
<dbReference type="InterPro" id="IPR016040">
    <property type="entry name" value="NAD(P)-bd_dom"/>
</dbReference>
<keyword evidence="2" id="KW-1133">Transmembrane helix</keyword>
<comment type="caution">
    <text evidence="5">The sequence shown here is derived from an EMBL/GenBank/DDBJ whole genome shotgun (WGS) entry which is preliminary data.</text>
</comment>
<dbReference type="AlphaFoldDB" id="A0AAE8SV29"/>
<keyword evidence="2" id="KW-0472">Membrane</keyword>
<reference evidence="5" key="1">
    <citation type="submission" date="2018-03" db="EMBL/GenBank/DDBJ databases">
        <authorList>
            <person name="Guldener U."/>
        </authorList>
    </citation>
    <scope>NUCLEOTIDE SEQUENCE</scope>
</reference>
<evidence type="ECO:0000256" key="2">
    <source>
        <dbReference type="SAM" id="Phobius"/>
    </source>
</evidence>
<dbReference type="Gene3D" id="3.40.50.720">
    <property type="entry name" value="NAD(P)-binding Rossmann-like Domain"/>
    <property type="match status" value="1"/>
</dbReference>
<gene>
    <name evidence="5" type="ORF">DNG_04340</name>
</gene>
<feature type="transmembrane region" description="Helical" evidence="2">
    <location>
        <begin position="269"/>
        <end position="288"/>
    </location>
</feature>
<name>A0AAE8SV29_9PEZI</name>
<sequence>MTTLTTTIILASAVSGILANPTQLNARQAEPTVPPNCDKLLEDIRSDSPTLPTIIDEFASSFYETVSRTATGTDQECAWITSMPDPVRDEYLDYLDALMDKINDPETREKSRNLPEECRTTDDGSHFVCQAEAQVFRDQAIEDGWNPKPYQSDPVSDEDSAAPSAGVQNDPPAEEVSAAAGVGVQAWVGITLLASFIVKGEVTDRDALAAAVSGATVIVSLLGPNTLTGVDPTLYTTFYSTLFPLMREHKVKRIYGMSSLSYPQPNDSFSLIRLLLVIIVFVIVNKGYQTALGIGRVFEEEATGLDYTVFRIAGIPGGSDEESWRKDREDGDTFEGWVGEKGWTSSQKRGALARWLVDAVEDGKEQWIGKMPAISRLAGSKRKDE</sequence>
<keyword evidence="2" id="KW-0812">Transmembrane</keyword>
<keyword evidence="3" id="KW-0732">Signal</keyword>
<evidence type="ECO:0000259" key="4">
    <source>
        <dbReference type="Pfam" id="PF13460"/>
    </source>
</evidence>
<evidence type="ECO:0000256" key="3">
    <source>
        <dbReference type="SAM" id="SignalP"/>
    </source>
</evidence>
<evidence type="ECO:0000313" key="6">
    <source>
        <dbReference type="Proteomes" id="UP001187682"/>
    </source>
</evidence>
<protein>
    <recommendedName>
        <fullName evidence="4">NAD(P)-binding domain-containing protein</fullName>
    </recommendedName>
</protein>
<organism evidence="5 6">
    <name type="scientific">Cephalotrichum gorgonifer</name>
    <dbReference type="NCBI Taxonomy" id="2041049"/>
    <lineage>
        <taxon>Eukaryota</taxon>
        <taxon>Fungi</taxon>
        <taxon>Dikarya</taxon>
        <taxon>Ascomycota</taxon>
        <taxon>Pezizomycotina</taxon>
        <taxon>Sordariomycetes</taxon>
        <taxon>Hypocreomycetidae</taxon>
        <taxon>Microascales</taxon>
        <taxon>Microascaceae</taxon>
        <taxon>Cephalotrichum</taxon>
    </lineage>
</organism>
<feature type="domain" description="NAD(P)-binding" evidence="4">
    <location>
        <begin position="197"/>
        <end position="361"/>
    </location>
</feature>
<dbReference type="SUPFAM" id="SSF51735">
    <property type="entry name" value="NAD(P)-binding Rossmann-fold domains"/>
    <property type="match status" value="1"/>
</dbReference>
<accession>A0AAE8SV29</accession>
<proteinExistence type="predicted"/>
<evidence type="ECO:0000256" key="1">
    <source>
        <dbReference type="SAM" id="MobiDB-lite"/>
    </source>
</evidence>
<feature type="region of interest" description="Disordered" evidence="1">
    <location>
        <begin position="141"/>
        <end position="174"/>
    </location>
</feature>
<feature type="signal peptide" evidence="3">
    <location>
        <begin position="1"/>
        <end position="19"/>
    </location>
</feature>
<dbReference type="InterPro" id="IPR036291">
    <property type="entry name" value="NAD(P)-bd_dom_sf"/>
</dbReference>
<dbReference type="Proteomes" id="UP001187682">
    <property type="component" value="Unassembled WGS sequence"/>
</dbReference>
<dbReference type="Pfam" id="PF13460">
    <property type="entry name" value="NAD_binding_10"/>
    <property type="match status" value="1"/>
</dbReference>
<feature type="chain" id="PRO_5042275917" description="NAD(P)-binding domain-containing protein" evidence="3">
    <location>
        <begin position="20"/>
        <end position="385"/>
    </location>
</feature>
<keyword evidence="6" id="KW-1185">Reference proteome</keyword>
<dbReference type="EMBL" id="ONZQ02000005">
    <property type="protein sequence ID" value="SPO01667.1"/>
    <property type="molecule type" value="Genomic_DNA"/>
</dbReference>